<dbReference type="Pfam" id="PF14071">
    <property type="entry name" value="YlbD_coat"/>
    <property type="match status" value="1"/>
</dbReference>
<feature type="region of interest" description="Disordered" evidence="1">
    <location>
        <begin position="115"/>
        <end position="135"/>
    </location>
</feature>
<gene>
    <name evidence="2" type="ORF">JOC77_001822</name>
</gene>
<accession>A0ABS2QGW9</accession>
<proteinExistence type="predicted"/>
<evidence type="ECO:0008006" key="4">
    <source>
        <dbReference type="Google" id="ProtNLM"/>
    </source>
</evidence>
<dbReference type="EMBL" id="JAFBFI010000006">
    <property type="protein sequence ID" value="MBM7692392.1"/>
    <property type="molecule type" value="Genomic_DNA"/>
</dbReference>
<dbReference type="RefSeq" id="WP_239558670.1">
    <property type="nucleotide sequence ID" value="NZ_JAFBFI010000006.1"/>
</dbReference>
<evidence type="ECO:0000313" key="3">
    <source>
        <dbReference type="Proteomes" id="UP000823486"/>
    </source>
</evidence>
<sequence length="135" mass="15479">MTDKQNDSIERFKGFVKNHPKLVLEVRKGRFTWQEIYEEWYLLGEDDPKWLDFFEGAASIKASSPKEEKESKNDLVSTLLSTIKNMDMDQIQSHISSLSQAISAVQGLLTQFQSTPENTVQTESKPPNPFALRKD</sequence>
<dbReference type="Proteomes" id="UP000823486">
    <property type="component" value="Unassembled WGS sequence"/>
</dbReference>
<comment type="caution">
    <text evidence="2">The sequence shown here is derived from an EMBL/GenBank/DDBJ whole genome shotgun (WGS) entry which is preliminary data.</text>
</comment>
<feature type="compositionally biased region" description="Polar residues" evidence="1">
    <location>
        <begin position="115"/>
        <end position="125"/>
    </location>
</feature>
<evidence type="ECO:0000256" key="1">
    <source>
        <dbReference type="SAM" id="MobiDB-lite"/>
    </source>
</evidence>
<evidence type="ECO:0000313" key="2">
    <source>
        <dbReference type="EMBL" id="MBM7692392.1"/>
    </source>
</evidence>
<reference evidence="2 3" key="1">
    <citation type="submission" date="2021-01" db="EMBL/GenBank/DDBJ databases">
        <title>Genomic Encyclopedia of Type Strains, Phase IV (KMG-IV): sequencing the most valuable type-strain genomes for metagenomic binning, comparative biology and taxonomic classification.</title>
        <authorList>
            <person name="Goeker M."/>
        </authorList>
    </citation>
    <scope>NUCLEOTIDE SEQUENCE [LARGE SCALE GENOMIC DNA]</scope>
    <source>
        <strain evidence="2 3">DSM 105482</strain>
    </source>
</reference>
<protein>
    <recommendedName>
        <fullName evidence="4">Cytosolic protein</fullName>
    </recommendedName>
</protein>
<organism evidence="2 3">
    <name type="scientific">Peribacillus deserti</name>
    <dbReference type="NCBI Taxonomy" id="673318"/>
    <lineage>
        <taxon>Bacteria</taxon>
        <taxon>Bacillati</taxon>
        <taxon>Bacillota</taxon>
        <taxon>Bacilli</taxon>
        <taxon>Bacillales</taxon>
        <taxon>Bacillaceae</taxon>
        <taxon>Peribacillus</taxon>
    </lineage>
</organism>
<keyword evidence="3" id="KW-1185">Reference proteome</keyword>
<name>A0ABS2QGW9_9BACI</name>
<dbReference type="InterPro" id="IPR025953">
    <property type="entry name" value="YlbD_coat"/>
</dbReference>